<evidence type="ECO:0000256" key="10">
    <source>
        <dbReference type="PROSITE-ProRule" id="PRU00322"/>
    </source>
</evidence>
<evidence type="ECO:0000256" key="7">
    <source>
        <dbReference type="ARBA" id="ARBA00022833"/>
    </source>
</evidence>
<feature type="region of interest" description="Disordered" evidence="11">
    <location>
        <begin position="124"/>
        <end position="467"/>
    </location>
</feature>
<organism evidence="14 15">
    <name type="scientific">Oikopleura dioica</name>
    <name type="common">Tunicate</name>
    <dbReference type="NCBI Taxonomy" id="34765"/>
    <lineage>
        <taxon>Eukaryota</taxon>
        <taxon>Metazoa</taxon>
        <taxon>Chordata</taxon>
        <taxon>Tunicata</taxon>
        <taxon>Appendicularia</taxon>
        <taxon>Copelata</taxon>
        <taxon>Oikopleuridae</taxon>
        <taxon>Oikopleura</taxon>
    </lineage>
</organism>
<feature type="compositionally biased region" description="Basic and acidic residues" evidence="11">
    <location>
        <begin position="2021"/>
        <end position="2034"/>
    </location>
</feature>
<feature type="compositionally biased region" description="Basic and acidic residues" evidence="11">
    <location>
        <begin position="2507"/>
        <end position="2516"/>
    </location>
</feature>
<feature type="compositionally biased region" description="Basic and acidic residues" evidence="11">
    <location>
        <begin position="2041"/>
        <end position="2058"/>
    </location>
</feature>
<dbReference type="PANTHER" id="PTHR43831:SF1">
    <property type="entry name" value="ISOBUTYRYL-COA DEHYDROGENASE, MITOCHONDRIAL"/>
    <property type="match status" value="1"/>
</dbReference>
<keyword evidence="7" id="KW-0862">Zinc</keyword>
<dbReference type="SMART" id="SM00358">
    <property type="entry name" value="DSRM"/>
    <property type="match status" value="1"/>
</dbReference>
<feature type="compositionally biased region" description="Acidic residues" evidence="11">
    <location>
        <begin position="189"/>
        <end position="201"/>
    </location>
</feature>
<name>A0ABN7TEV8_OIKDI</name>
<feature type="region of interest" description="Disordered" evidence="11">
    <location>
        <begin position="1753"/>
        <end position="1817"/>
    </location>
</feature>
<dbReference type="InterPro" id="IPR014720">
    <property type="entry name" value="dsRBD_dom"/>
</dbReference>
<proteinExistence type="inferred from homology"/>
<feature type="region of interest" description="Disordered" evidence="11">
    <location>
        <begin position="981"/>
        <end position="1023"/>
    </location>
</feature>
<feature type="region of interest" description="Disordered" evidence="11">
    <location>
        <begin position="20"/>
        <end position="48"/>
    </location>
</feature>
<evidence type="ECO:0000256" key="4">
    <source>
        <dbReference type="ARBA" id="ARBA00022723"/>
    </source>
</evidence>
<feature type="compositionally biased region" description="Polar residues" evidence="11">
    <location>
        <begin position="127"/>
        <end position="140"/>
    </location>
</feature>
<feature type="compositionally biased region" description="Basic and acidic residues" evidence="11">
    <location>
        <begin position="2122"/>
        <end position="2131"/>
    </location>
</feature>
<evidence type="ECO:0000256" key="3">
    <source>
        <dbReference type="ARBA" id="ARBA00022630"/>
    </source>
</evidence>
<dbReference type="Pfam" id="PF02771">
    <property type="entry name" value="Acyl-CoA_dh_N"/>
    <property type="match status" value="1"/>
</dbReference>
<feature type="compositionally biased region" description="Basic and acidic residues" evidence="11">
    <location>
        <begin position="2654"/>
        <end position="2680"/>
    </location>
</feature>
<dbReference type="PROSITE" id="PS01358">
    <property type="entry name" value="ZF_RANBP2_1"/>
    <property type="match status" value="2"/>
</dbReference>
<evidence type="ECO:0000256" key="6">
    <source>
        <dbReference type="ARBA" id="ARBA00022827"/>
    </source>
</evidence>
<comment type="cofactor">
    <cofactor evidence="1">
        <name>FAD</name>
        <dbReference type="ChEBI" id="CHEBI:57692"/>
    </cofactor>
</comment>
<evidence type="ECO:0000313" key="14">
    <source>
        <dbReference type="EMBL" id="CAG5114395.1"/>
    </source>
</evidence>
<evidence type="ECO:0000256" key="9">
    <source>
        <dbReference type="PROSITE-ProRule" id="PRU00266"/>
    </source>
</evidence>
<feature type="compositionally biased region" description="Basic and acidic residues" evidence="11">
    <location>
        <begin position="2473"/>
        <end position="2485"/>
    </location>
</feature>
<gene>
    <name evidence="14" type="ORF">OKIOD_LOCUS17215</name>
</gene>
<feature type="region of interest" description="Disordered" evidence="11">
    <location>
        <begin position="1477"/>
        <end position="1499"/>
    </location>
</feature>
<feature type="domain" description="RanBP2-type" evidence="13">
    <location>
        <begin position="1242"/>
        <end position="1275"/>
    </location>
</feature>
<evidence type="ECO:0000259" key="12">
    <source>
        <dbReference type="PROSITE" id="PS50137"/>
    </source>
</evidence>
<dbReference type="Pfam" id="PF00035">
    <property type="entry name" value="dsrm"/>
    <property type="match status" value="1"/>
</dbReference>
<evidence type="ECO:0000256" key="1">
    <source>
        <dbReference type="ARBA" id="ARBA00001974"/>
    </source>
</evidence>
<feature type="compositionally biased region" description="Basic residues" evidence="11">
    <location>
        <begin position="1604"/>
        <end position="1618"/>
    </location>
</feature>
<dbReference type="InterPro" id="IPR036250">
    <property type="entry name" value="AcylCo_DH-like_C"/>
</dbReference>
<comment type="similarity">
    <text evidence="2">Belongs to the acyl-CoA dehydrogenase family.</text>
</comment>
<dbReference type="InterPro" id="IPR052547">
    <property type="entry name" value="Mito_Isobutyryl-CoADH"/>
</dbReference>
<dbReference type="Proteomes" id="UP001158576">
    <property type="component" value="Unassembled WGS sequence"/>
</dbReference>
<feature type="compositionally biased region" description="Basic and acidic residues" evidence="11">
    <location>
        <begin position="1005"/>
        <end position="1016"/>
    </location>
</feature>
<dbReference type="PROSITE" id="PS50199">
    <property type="entry name" value="ZF_RANBP2_2"/>
    <property type="match status" value="2"/>
</dbReference>
<dbReference type="InterPro" id="IPR046373">
    <property type="entry name" value="Acyl-CoA_Oxase/DH_mid-dom_sf"/>
</dbReference>
<dbReference type="PROSITE" id="PS50137">
    <property type="entry name" value="DS_RBD"/>
    <property type="match status" value="1"/>
</dbReference>
<feature type="domain" description="RanBP2-type" evidence="13">
    <location>
        <begin position="826"/>
        <end position="857"/>
    </location>
</feature>
<feature type="compositionally biased region" description="Basic and acidic residues" evidence="11">
    <location>
        <begin position="2569"/>
        <end position="2578"/>
    </location>
</feature>
<feature type="compositionally biased region" description="Basic and acidic residues" evidence="11">
    <location>
        <begin position="2457"/>
        <end position="2466"/>
    </location>
</feature>
<comment type="caution">
    <text evidence="14">The sequence shown here is derived from an EMBL/GenBank/DDBJ whole genome shotgun (WGS) entry which is preliminary data.</text>
</comment>
<feature type="compositionally biased region" description="Basic and acidic residues" evidence="11">
    <location>
        <begin position="271"/>
        <end position="294"/>
    </location>
</feature>
<sequence length="3146" mass="359340">MSRPVKKVVLDVSSSFPENNFAQTSYNRGGRGGGRGRGRGGGRGSGVEQPLNELVHYCRSQKYGAVTVIQTDLTGPPHKPVFTFECSAKVKGNWYAAKGKDHSKQKAKHAAAAALRKIIHEVEFSRNPETIPTRQNNEQHPNPAPLGPGTRGKLLTGDEMSNLAGIGDHAHLPEPPKPPSFLEPGECRDSDEEESEEENDDPNTPAWMAAGLNEPPSSALSRKKRQAKNQKERKRAGKEWASRQFTYEPDQYDPNSLAKMATPFNESVPEEGIRDPVEEDPAQIRKINELKAENKSAPWPELIEEDDKEKPSTSTAPNAGTSSTGVLRPPVPLAQGTTGRAGNYHPPQAMGSQPRPPRPLGSFPRPPGSSGLTAPRPLSQPTRLRAPTPMSQNLRPPRPLGPKSMQGTNQFNLLPDRNGTGSSQIMPSRKSPKKKTHTTPLPPPPAPPKLNGEKKNAKNTWSGWDKNDSWEPSSEFYVDPQFSDDAFVENKELMPPPKTDNNIIPASKMKKVSYNSAKGLVKPKGWSSVWGCKSHIEAGYEVYYDVDDIKFGFPTYEEKQNSITSAEAIWNDELFDTEKYQDWEDEWAEYDLKKDKTTYFDESFAEKGLMHHQRDPREEGVPWFAPPRIDGNNLRPELRDQLEKLDREALWKADEKGGKGATYDLPNFARIQSCVDDWIKQSFGVTGTQFIYEFYSSNGLLNGYYCALCCYDWPPTVHQDCIRDHLTSHGHKLGYLRRQYMKEYIALTNWPHYGTDALRDYDLEEALEEKISMIANKEAASFKKVAVNVRTMHHRGLITSQAEKLRDGFFKKTKTNRTAKKLTEWSLDEWQCSRYPCDSVNQSTRLNCLNCGEAAPADPYFFYIIKAEEDDARQKERMERRKTKYAIRDRRKEFLERIRQGEELARGPTLPKYINAMSQVPVMTDDEMQFFQVQDFMKSIEESHPGLDLDKDQPLPMEDALEERIKENAYKNADTVACQDGYESGEIQESSDSNEEKEPEEEIPEEPKSPKGDGSKTRKRYRRAVQAERRKALMYERPEIRQQLESEAWIPKKLSSGWWLKDGCWLCKVCCHKNPGSYKFCFGCDIAAPKNIDGNMNKQLIHPSVFHENDWRHTQQLKKWIESNPEAEAEKPQDVKGLPIYMQREHAKEQGLFGGDFFKHGAVRQDLVEYRALRVKTAEQTRKIMSQQGFAESPDYLSTLGANSLDTSVGKGCKERIIRAMQRRAEKQLAGEKVTGYLNRFRKNFSQCGWWCESCDYYSFFPRDKCHECNTPRPLPSEIWKYAYKRSERAEAVMNIEKHIKNTESEGVNYFVGKGKYAQTAAPDWLDASDGNPHGFKRTQNECGGRQKYYMNRQDDLATESQKIAAYNMMIYMTNETMGGQGSVPQGLPITEHAHPNATNESVMDEVRAEIDAEDSGQPVPQFNPPKDPDNDEDGWINKLTATPLLDSNNQLLSFDDKLLVYKKMFEELEQLREEAKQLEDQASSSESEDEDAKRIAEAKKKAKEDAFRSQMAYLHHEDFLYQLGQEVNDREDRIRNRNATYDDVKAEPVDEDFVPARLKNRFAEEFDNLVPDECFDLTGKTDSEGSSSSGSDSDSGDSDYYNPRRKRTERGKYRIPHRRDEYTVSDEERDIRARKKKYAHKPPPGIPQSQWVGKSDLQKLKEQYRERTIDEASSRKAETFGDSSKVTFVDGVERIEVPSFTIAGMSEKEIMDMNEELYQMSDRAPDTFSGRSQRKRDGLYFDEMGRRRYLHKESDRYRSPSPDWRVRRDGRHRRDDRDRRSPPREARRSPPRRRRRSSGSPEFTRNEYDKKRYKNVSGFYPDGTPRWGPDHPDFDMERDKIPYWYCVKHGIKAKEHKGWRSTEQNNTTDLMPIEKWGFDRKRMRQDVDKMYEGKKEAHGWGTKGADYEARRERDMEKRERPISPERRRRRQSYENRVRYSDEEDSQERVFEAGNDRLRDAIGRRHGRDSSPQRQRKYSAEHDDRSSRRRHYSSSPEDRSHRRRRYSGSPEDRSSRRRRDDRRSPEDVDGRDENMVDDIVDILHSRRYGKESEKIRDIPEDDRDARKKRREERWERKRKKEEKKEKKRKKKEKLEELEENLKEKVLKKIDEKISSLSKKRKGNDSDAERKSSSTNCGGENEGDKHEKPQEISSDSEISDNEHGARRSQPHEISSESEPHTDQEFFDLPSPTEEGEVVPSKEEFEEYGKENFSKMEREFSLKEKIRRRLIERESFLPFGSVRFDTKGAPVEYQTDIHKMFDELKEKLEREKNNPEPEQSVAERVKSKTFFDSITNAQEPIMTDIETDNEYETAAEQSDYEEDELEIEISTTLRPSFDVLNPAELAAAQKNAEKIVRRVTSPTEQKPVSLTIKPSKPAKQITHSVDLDSETEFDPAPPETSAFGDAPPKPVSPPRSRKSRQEPRTSTEESKSIEGRTPSWAAPTEKSDEPRPVPPPSITKKDELMPDRRRTRKKSSPEPREDLMPDRRKTRRKSSPEPRSTRSSASIKKTAESSRPSDRSPTTSKPNKSYSKHRDRTEDSHEKKSKASKRRKSPSPVKARAYSPRKTRGQRAAEAKDAKSNMENFENMPTLWVSPERNRDDKSQPSTSKSRRSRSKTPKRRSAERKPTKKSRSRSKTPKPSSTAAPERRSSKRKRDSSSEGKKKERSRRDSIDAFDDIKPKSDVTTNDLKARLLKRMRERKEGKDSRSPSPSPKKLFAASSSGGFGKLKESSPKPEETKSPKHLLIMLRLVRKGVSQRALSAGSPVFPGTGLNEDQLVWQDAAQKWGAAELGPYSAEWDAKCHYPIDVIKSSAEQGFLGLYTSEDVGGMGLSRLETSIVVEALSEHCVPTTAMMTIHNMVSWMIDVNGTPEQREEFCPRLTSGEIIGSYCLTEPGSGSDASALATTCIRDGDDYVLNGSKCFISGAGVHDLYAVMVRTDPSTKGPKGISCVLIPKDTPGLSFGKDETKMGWKSHPTRVLIMENCRVPVKNLLGVEGKGFNIAMSGLNGGRVNIASCSLGGAQKAILAAKEHIGVRKAFGQTLDRQQYLQYKMAELATQLVTSRLMVRHAASAIDNKDPAAASLCAMAKLHATDSCSEVANGCLQMFGGYGYLKDYPCEQIVRDLRVHSILEGANEVMRLIISRQLLAE</sequence>
<feature type="compositionally biased region" description="Basic residues" evidence="11">
    <location>
        <begin position="2607"/>
        <end position="2635"/>
    </location>
</feature>
<keyword evidence="15" id="KW-1185">Reference proteome</keyword>
<dbReference type="InterPro" id="IPR001876">
    <property type="entry name" value="Znf_RanBP2"/>
</dbReference>
<dbReference type="Gene3D" id="1.20.140.10">
    <property type="entry name" value="Butyryl-CoA Dehydrogenase, subunit A, domain 3"/>
    <property type="match status" value="1"/>
</dbReference>
<protein>
    <submittedName>
        <fullName evidence="14">Oidioi.mRNA.OKI2018_I69.chrUn_2.g17212.t1.c ds</fullName>
    </submittedName>
</protein>
<feature type="compositionally biased region" description="Basic and acidic residues" evidence="11">
    <location>
        <begin position="2099"/>
        <end position="2113"/>
    </location>
</feature>
<reference evidence="14 15" key="1">
    <citation type="submission" date="2021-04" db="EMBL/GenBank/DDBJ databases">
        <authorList>
            <person name="Bliznina A."/>
        </authorList>
    </citation>
    <scope>NUCLEOTIDE SEQUENCE [LARGE SCALE GENOMIC DNA]</scope>
</reference>
<dbReference type="EMBL" id="CAJRAX010000006">
    <property type="protein sequence ID" value="CAG5114395.1"/>
    <property type="molecule type" value="Genomic_DNA"/>
</dbReference>
<dbReference type="InterPro" id="IPR006091">
    <property type="entry name" value="Acyl-CoA_Oxase/DH_mid-dom"/>
</dbReference>
<dbReference type="InterPro" id="IPR037069">
    <property type="entry name" value="AcylCoA_DH/ox_N_sf"/>
</dbReference>
<dbReference type="InterPro" id="IPR009100">
    <property type="entry name" value="AcylCoA_DH/oxidase_NM_dom_sf"/>
</dbReference>
<dbReference type="PANTHER" id="PTHR43831">
    <property type="entry name" value="ISOBUTYRYL-COA DEHYDROGENASE"/>
    <property type="match status" value="1"/>
</dbReference>
<dbReference type="InterPro" id="IPR013786">
    <property type="entry name" value="AcylCoA_DH/ox_N"/>
</dbReference>
<feature type="compositionally biased region" description="Basic residues" evidence="11">
    <location>
        <begin position="2066"/>
        <end position="2091"/>
    </location>
</feature>
<feature type="compositionally biased region" description="Basic and acidic residues" evidence="11">
    <location>
        <begin position="2159"/>
        <end position="2182"/>
    </location>
</feature>
<accession>A0ABN7TEV8</accession>
<evidence type="ECO:0000256" key="11">
    <source>
        <dbReference type="SAM" id="MobiDB-lite"/>
    </source>
</evidence>
<dbReference type="Gene3D" id="2.40.110.10">
    <property type="entry name" value="Butyryl-CoA Dehydrogenase, subunit A, domain 2"/>
    <property type="match status" value="1"/>
</dbReference>
<keyword evidence="5 10" id="KW-0863">Zinc-finger</keyword>
<feature type="compositionally biased region" description="Basic and acidic residues" evidence="11">
    <location>
        <begin position="2417"/>
        <end position="2432"/>
    </location>
</feature>
<keyword evidence="3" id="KW-0285">Flavoprotein</keyword>
<feature type="domain" description="DRBM" evidence="12">
    <location>
        <begin position="49"/>
        <end position="121"/>
    </location>
</feature>
<keyword evidence="6" id="KW-0274">FAD</keyword>
<dbReference type="Gene3D" id="3.30.160.20">
    <property type="match status" value="1"/>
</dbReference>
<feature type="compositionally biased region" description="Basic residues" evidence="11">
    <location>
        <begin position="2541"/>
        <end position="2551"/>
    </location>
</feature>
<feature type="compositionally biased region" description="Acidic residues" evidence="11">
    <location>
        <begin position="992"/>
        <end position="1004"/>
    </location>
</feature>
<keyword evidence="4" id="KW-0479">Metal-binding</keyword>
<dbReference type="PROSITE" id="PS00072">
    <property type="entry name" value="ACYL_COA_DH_1"/>
    <property type="match status" value="1"/>
</dbReference>
<feature type="region of interest" description="Disordered" evidence="11">
    <location>
        <begin position="1413"/>
        <end position="1435"/>
    </location>
</feature>
<dbReference type="Pfam" id="PF02770">
    <property type="entry name" value="Acyl-CoA_dh_M"/>
    <property type="match status" value="1"/>
</dbReference>
<feature type="compositionally biased region" description="Basic and acidic residues" evidence="11">
    <location>
        <begin position="2725"/>
        <end position="2738"/>
    </location>
</feature>
<evidence type="ECO:0000256" key="8">
    <source>
        <dbReference type="ARBA" id="ARBA00022946"/>
    </source>
</evidence>
<feature type="compositionally biased region" description="Polar residues" evidence="11">
    <location>
        <begin position="312"/>
        <end position="325"/>
    </location>
</feature>
<feature type="compositionally biased region" description="Basic and acidic residues" evidence="11">
    <location>
        <begin position="1753"/>
        <end position="1789"/>
    </location>
</feature>
<dbReference type="SUPFAM" id="SSF54768">
    <property type="entry name" value="dsRNA-binding domain-like"/>
    <property type="match status" value="1"/>
</dbReference>
<feature type="compositionally biased region" description="Pro residues" evidence="11">
    <location>
        <begin position="354"/>
        <end position="367"/>
    </location>
</feature>
<dbReference type="InterPro" id="IPR009075">
    <property type="entry name" value="AcylCo_DH/oxidase_C"/>
</dbReference>
<evidence type="ECO:0000256" key="5">
    <source>
        <dbReference type="ARBA" id="ARBA00022771"/>
    </source>
</evidence>
<feature type="region of interest" description="Disordered" evidence="11">
    <location>
        <begin position="1575"/>
        <end position="1656"/>
    </location>
</feature>
<dbReference type="Gene3D" id="1.10.540.10">
    <property type="entry name" value="Acyl-CoA dehydrogenase/oxidase, N-terminal domain"/>
    <property type="match status" value="1"/>
</dbReference>
<feature type="region of interest" description="Disordered" evidence="11">
    <location>
        <begin position="2350"/>
        <end position="2739"/>
    </location>
</feature>
<evidence type="ECO:0000313" key="15">
    <source>
        <dbReference type="Proteomes" id="UP001158576"/>
    </source>
</evidence>
<keyword evidence="8" id="KW-0809">Transit peptide</keyword>
<evidence type="ECO:0000256" key="2">
    <source>
        <dbReference type="ARBA" id="ARBA00009347"/>
    </source>
</evidence>
<keyword evidence="9" id="KW-0694">RNA-binding</keyword>
<feature type="compositionally biased region" description="Basic and acidic residues" evidence="11">
    <location>
        <begin position="2198"/>
        <end position="2214"/>
    </location>
</feature>
<dbReference type="SUPFAM" id="SSF47203">
    <property type="entry name" value="Acyl-CoA dehydrogenase C-terminal domain-like"/>
    <property type="match status" value="1"/>
</dbReference>
<feature type="compositionally biased region" description="Basic residues" evidence="11">
    <location>
        <begin position="221"/>
        <end position="236"/>
    </location>
</feature>
<dbReference type="SUPFAM" id="SSF56645">
    <property type="entry name" value="Acyl-CoA dehydrogenase NM domain-like"/>
    <property type="match status" value="1"/>
</dbReference>
<feature type="compositionally biased region" description="Low complexity" evidence="11">
    <location>
        <begin position="1585"/>
        <end position="1594"/>
    </location>
</feature>
<evidence type="ECO:0000259" key="13">
    <source>
        <dbReference type="PROSITE" id="PS50199"/>
    </source>
</evidence>
<feature type="region of interest" description="Disordered" evidence="11">
    <location>
        <begin position="1891"/>
        <end position="2214"/>
    </location>
</feature>
<feature type="compositionally biased region" description="Basic and acidic residues" evidence="11">
    <location>
        <begin position="1906"/>
        <end position="1971"/>
    </location>
</feature>
<dbReference type="Pfam" id="PF00441">
    <property type="entry name" value="Acyl-CoA_dh_1"/>
    <property type="match status" value="1"/>
</dbReference>
<dbReference type="InterPro" id="IPR006089">
    <property type="entry name" value="Acyl-CoA_DH_CS"/>
</dbReference>